<comment type="caution">
    <text evidence="2">The sequence shown here is derived from an EMBL/GenBank/DDBJ whole genome shotgun (WGS) entry which is preliminary data.</text>
</comment>
<gene>
    <name evidence="2" type="ORF">HD842_001540</name>
</gene>
<dbReference type="RefSeq" id="WP_183552852.1">
    <property type="nucleotide sequence ID" value="NZ_JACHBX010000001.1"/>
</dbReference>
<dbReference type="Pfam" id="PF07811">
    <property type="entry name" value="TadE"/>
    <property type="match status" value="1"/>
</dbReference>
<dbReference type="AlphaFoldDB" id="A0A7W9WZ02"/>
<organism evidence="2 3">
    <name type="scientific">Massilia aurea</name>
    <dbReference type="NCBI Taxonomy" id="373040"/>
    <lineage>
        <taxon>Bacteria</taxon>
        <taxon>Pseudomonadati</taxon>
        <taxon>Pseudomonadota</taxon>
        <taxon>Betaproteobacteria</taxon>
        <taxon>Burkholderiales</taxon>
        <taxon>Oxalobacteraceae</taxon>
        <taxon>Telluria group</taxon>
        <taxon>Massilia</taxon>
    </lineage>
</organism>
<dbReference type="InterPro" id="IPR012495">
    <property type="entry name" value="TadE-like_dom"/>
</dbReference>
<dbReference type="EMBL" id="JACHBX010000001">
    <property type="protein sequence ID" value="MBB6133429.1"/>
    <property type="molecule type" value="Genomic_DNA"/>
</dbReference>
<proteinExistence type="predicted"/>
<reference evidence="2 3" key="1">
    <citation type="submission" date="2020-08" db="EMBL/GenBank/DDBJ databases">
        <title>The Agave Microbiome: Exploring the role of microbial communities in plant adaptations to desert environments.</title>
        <authorList>
            <person name="Partida-Martinez L.P."/>
        </authorList>
    </citation>
    <scope>NUCLEOTIDE SEQUENCE [LARGE SCALE GENOMIC DNA]</scope>
    <source>
        <strain evidence="2 3">AT3.2</strain>
    </source>
</reference>
<evidence type="ECO:0000313" key="3">
    <source>
        <dbReference type="Proteomes" id="UP000540787"/>
    </source>
</evidence>
<feature type="domain" description="TadE-like" evidence="1">
    <location>
        <begin position="14"/>
        <end position="56"/>
    </location>
</feature>
<dbReference type="Proteomes" id="UP000540787">
    <property type="component" value="Unassembled WGS sequence"/>
</dbReference>
<name>A0A7W9WZ02_9BURK</name>
<keyword evidence="3" id="KW-1185">Reference proteome</keyword>
<sequence>MVGHYKRLRRSAQGSVAVEMALILPLFLILLAGPLYLARAAWFYSAGLKAAHDATRYVATATQAEMRTGGGGFNEARVPAIARWIAQQELGELVPLTDSIGIAIQCDGGVCILLKPSTVRTTIRIGLKDNLLGSLTEQYLGYTDMTLSSEVTMRYVDR</sequence>
<evidence type="ECO:0000259" key="1">
    <source>
        <dbReference type="Pfam" id="PF07811"/>
    </source>
</evidence>
<evidence type="ECO:0000313" key="2">
    <source>
        <dbReference type="EMBL" id="MBB6133429.1"/>
    </source>
</evidence>
<protein>
    <recommendedName>
        <fullName evidence="1">TadE-like domain-containing protein</fullName>
    </recommendedName>
</protein>
<accession>A0A7W9WZ02</accession>